<evidence type="ECO:0000256" key="1">
    <source>
        <dbReference type="SAM" id="MobiDB-lite"/>
    </source>
</evidence>
<gene>
    <name evidence="2" type="ORF">H9K76_03995</name>
</gene>
<name>A0A7G9RV06_9BURK</name>
<evidence type="ECO:0008006" key="4">
    <source>
        <dbReference type="Google" id="ProtNLM"/>
    </source>
</evidence>
<accession>A0A7G9RV06</accession>
<reference evidence="2 3" key="1">
    <citation type="submission" date="2020-08" db="EMBL/GenBank/DDBJ databases">
        <title>Genome sequence of Diaphorobacter ruginosibacter DSM 27467T.</title>
        <authorList>
            <person name="Hyun D.-W."/>
            <person name="Bae J.-W."/>
        </authorList>
    </citation>
    <scope>NUCLEOTIDE SEQUENCE [LARGE SCALE GENOMIC DNA]</scope>
    <source>
        <strain evidence="2 3">DSM 27467</strain>
    </source>
</reference>
<feature type="compositionally biased region" description="Low complexity" evidence="1">
    <location>
        <begin position="53"/>
        <end position="69"/>
    </location>
</feature>
<protein>
    <recommendedName>
        <fullName evidence="4">DUF4352 domain-containing protein</fullName>
    </recommendedName>
</protein>
<organism evidence="2 3">
    <name type="scientific">Diaphorobacter ruginosibacter</name>
    <dbReference type="NCBI Taxonomy" id="1715720"/>
    <lineage>
        <taxon>Bacteria</taxon>
        <taxon>Pseudomonadati</taxon>
        <taxon>Pseudomonadota</taxon>
        <taxon>Betaproteobacteria</taxon>
        <taxon>Burkholderiales</taxon>
        <taxon>Comamonadaceae</taxon>
        <taxon>Diaphorobacter</taxon>
    </lineage>
</organism>
<dbReference type="Proteomes" id="UP000515811">
    <property type="component" value="Chromosome"/>
</dbReference>
<dbReference type="EMBL" id="CP060714">
    <property type="protein sequence ID" value="QNN59431.1"/>
    <property type="molecule type" value="Genomic_DNA"/>
</dbReference>
<sequence>MMAGVLTAAMLLSACKDHPADGPAQSSAPAAAPAPAPAPVPTPAPAPVPAPAQPAVAAQPAPSPAASAQSVAEARKIPMNVQGVAEAGLTVRVKSVEIGADATVLDVSISFSNRITSSTMLALTDTFLEDEGGARLQIKRPTDNRDLRVNSGETLNGQLVFMGATPASARKLRLVFNDGNAGDNLVAPGLAVELPLSGG</sequence>
<evidence type="ECO:0000313" key="3">
    <source>
        <dbReference type="Proteomes" id="UP000515811"/>
    </source>
</evidence>
<keyword evidence="3" id="KW-1185">Reference proteome</keyword>
<dbReference type="KEGG" id="drg:H9K76_03995"/>
<proteinExistence type="predicted"/>
<feature type="region of interest" description="Disordered" evidence="1">
    <location>
        <begin position="19"/>
        <end position="69"/>
    </location>
</feature>
<dbReference type="AlphaFoldDB" id="A0A7G9RV06"/>
<evidence type="ECO:0000313" key="2">
    <source>
        <dbReference type="EMBL" id="QNN59431.1"/>
    </source>
</evidence>
<feature type="compositionally biased region" description="Pro residues" evidence="1">
    <location>
        <begin position="32"/>
        <end position="52"/>
    </location>
</feature>